<evidence type="ECO:0000313" key="1">
    <source>
        <dbReference type="EMBL" id="QQL44870.1"/>
    </source>
</evidence>
<gene>
    <name evidence="1" type="ORF">G3M56_013485</name>
</gene>
<keyword evidence="2" id="KW-1185">Reference proteome</keyword>
<proteinExistence type="predicted"/>
<organism evidence="1 2">
    <name type="scientific">Sulfuriroseicoccus oceanibius</name>
    <dbReference type="NCBI Taxonomy" id="2707525"/>
    <lineage>
        <taxon>Bacteria</taxon>
        <taxon>Pseudomonadati</taxon>
        <taxon>Verrucomicrobiota</taxon>
        <taxon>Verrucomicrobiia</taxon>
        <taxon>Verrucomicrobiales</taxon>
        <taxon>Verrucomicrobiaceae</taxon>
        <taxon>Sulfuriroseicoccus</taxon>
    </lineage>
</organism>
<dbReference type="Proteomes" id="UP000475117">
    <property type="component" value="Chromosome"/>
</dbReference>
<sequence>MTVLALMSLLIVLLVGLLSLAATDQGTSTQSRDQAEARANAKMALMIALGDLQQYAGPDQRTSVTAELYDDTESVKEGSWVGVVRTDRLDDEVIIERSASGSYLDRRARKYEEWTAPAVVERWLVSGVEPDPVIGIASGTETVVLRKDGLAVPVVQFDMSDRIGAIAYHVGDENQKAHIGIDANGLDEKVGDFLRLRGAGGYNVTQQAVDPALALDYPLLPDYDKALDEVNKFITLSSASLHASADGWEEIIDQHPDDFTVYSRSLFTDTGRGGLQKNFQAYLESGGAVPALGGGRQVAGISDDEAVISGSSRNVVSPRFGLFRDWYSLKDLVDGGLESADRKIGVRSIGALQQGDGTLLHEGYANLNENARHAVQPVLVEATFYLRHVLDGRSFKELCYPRVTIWNPYNVVVEQDSYVVHFDYRTGNEYRFTPGQYFQPNRVVDDRQRRNNMQGHYVFATESVALQPGEAVTFIAGEGFAAAYQAPTSSISGNRLVRASDPSDYAQNCFARQIARFSNVSLPDNVRARYNIHWHAASNFNGEAINGHWSPGPTRSVYLFRAGEAGRLRYNRNGGVTPTGAPIQRVFLDQYSRGNNCRWTATRSNAELYRLTDVRSRNLPPDNISAYGYRLKHFAESASNLYHGAANEPWYAALIAHHNLRAPHIHPWPGCNLFGMAFLNKPVPGWSGHHYTYGPLATARQWTDWNDSDYLPDSDGRVSPFCRSIDISGDLQFPLFDLPSNEIPPLSFAGFQHMQIGARVWQPSYAIGNSIIPSYLESTDGSSDALRDEWRSWERMFPSLNGTYALNEHIAQLGAAKSNNLLLDYSFELNHELWDRFFFPSVGTDLPGMKWSGPGESWLSGESFPNVKIRVDKSQAGGAERAVITDYHLAARNLYLEGGFNVNSTSLSSWIALLRTARGASVQTVNDGKVSSYADKTAFPRFLNPLNRGRADGGSTSAYDGETWNAFRALTDEEIVRLAAAIVVEVKARGPFISVSDFVNRRLISESDAEGLRMQPRLDHQMGVIQAAILRAELNEQLDLPPPSGSLKDQLEATTYPADLDDFRVGNLPGWGGGVYGSQVVEQEVETSAAVAEADDGERSLSLAAQAPGYLTQADVLQSIGPFLRARSDTFKILVYGDKRDASGAVVAKAYCEAVVARSATPLEPDPDQAYLNPIGLGTERDRGRKFQILSLRWLSPAEVESLPKN</sequence>
<protein>
    <submittedName>
        <fullName evidence="1">Uncharacterized protein</fullName>
    </submittedName>
</protein>
<accession>A0A6B3LD51</accession>
<name>A0A6B3LD51_9BACT</name>
<dbReference type="EMBL" id="CP066776">
    <property type="protein sequence ID" value="QQL44870.1"/>
    <property type="molecule type" value="Genomic_DNA"/>
</dbReference>
<reference evidence="1 2" key="1">
    <citation type="submission" date="2020-12" db="EMBL/GenBank/DDBJ databases">
        <title>Sulforoseuscoccus oceanibium gen. nov., sp. nov., a representative of the phylum Verrucomicrobia with special cytoplasmic membrane, and proposal of Sulforoseuscoccusaceae fam. nov.</title>
        <authorList>
            <person name="Xi F."/>
        </authorList>
    </citation>
    <scope>NUCLEOTIDE SEQUENCE [LARGE SCALE GENOMIC DNA]</scope>
    <source>
        <strain evidence="1 2">T37</strain>
    </source>
</reference>
<evidence type="ECO:0000313" key="2">
    <source>
        <dbReference type="Proteomes" id="UP000475117"/>
    </source>
</evidence>
<dbReference type="KEGG" id="soa:G3M56_013485"/>
<dbReference type="RefSeq" id="WP_235203462.1">
    <property type="nucleotide sequence ID" value="NZ_CP066776.1"/>
</dbReference>
<dbReference type="AlphaFoldDB" id="A0A6B3LD51"/>